<dbReference type="RefSeq" id="WP_035318549.1">
    <property type="nucleotide sequence ID" value="NZ_CP113524.1"/>
</dbReference>
<evidence type="ECO:0000313" key="3">
    <source>
        <dbReference type="Proteomes" id="UP001163115"/>
    </source>
</evidence>
<keyword evidence="3" id="KW-1185">Reference proteome</keyword>
<keyword evidence="1" id="KW-0812">Transmembrane</keyword>
<dbReference type="InterPro" id="IPR038750">
    <property type="entry name" value="YczE/YyaS-like"/>
</dbReference>
<evidence type="ECO:0000313" key="2">
    <source>
        <dbReference type="EMBL" id="WAJ22794.1"/>
    </source>
</evidence>
<dbReference type="PANTHER" id="PTHR40078">
    <property type="entry name" value="INTEGRAL MEMBRANE PROTEIN-RELATED"/>
    <property type="match status" value="1"/>
</dbReference>
<accession>A0ABY7A800</accession>
<proteinExistence type="predicted"/>
<keyword evidence="1" id="KW-1133">Transmembrane helix</keyword>
<feature type="transmembrane region" description="Helical" evidence="1">
    <location>
        <begin position="106"/>
        <end position="129"/>
    </location>
</feature>
<protein>
    <submittedName>
        <fullName evidence="2">YitT family protein</fullName>
    </submittedName>
</protein>
<feature type="transmembrane region" description="Helical" evidence="1">
    <location>
        <begin position="75"/>
        <end position="94"/>
    </location>
</feature>
<dbReference type="EMBL" id="CP113524">
    <property type="protein sequence ID" value="WAJ22794.1"/>
    <property type="molecule type" value="Genomic_DNA"/>
</dbReference>
<organism evidence="2 3">
    <name type="scientific">Lacrimispora xylanolytica</name>
    <dbReference type="NCBI Taxonomy" id="29375"/>
    <lineage>
        <taxon>Bacteria</taxon>
        <taxon>Bacillati</taxon>
        <taxon>Bacillota</taxon>
        <taxon>Clostridia</taxon>
        <taxon>Lachnospirales</taxon>
        <taxon>Lachnospiraceae</taxon>
        <taxon>Lacrimispora</taxon>
    </lineage>
</organism>
<evidence type="ECO:0000256" key="1">
    <source>
        <dbReference type="SAM" id="Phobius"/>
    </source>
</evidence>
<dbReference type="PANTHER" id="PTHR40078:SF1">
    <property type="entry name" value="INTEGRAL MEMBRANE PROTEIN"/>
    <property type="match status" value="1"/>
</dbReference>
<reference evidence="2" key="1">
    <citation type="submission" date="2022-11" db="EMBL/GenBank/DDBJ databases">
        <title>Lacrimispora xylanolytica sy1, complete genome.</title>
        <authorList>
            <person name="Choi S."/>
        </authorList>
    </citation>
    <scope>NUCLEOTIDE SEQUENCE</scope>
    <source>
        <strain evidence="2">Sy1</strain>
    </source>
</reference>
<sequence length="200" mass="21438">MTKRMWDFLLVVAGSIIMGCGIAFEAKSNFGLDALSLFNEGMGKLFGVPLGTASQIFVVTIIVILFFIDRKRVGIGSVVNGVLVGASANFFMPLVSQLDDNTLLKVLALIIGILLVSVGIGVYVSAGLGEGGVDAWMMFVSDKLKKEVRFVRIAMDGFLIVIGALLGGSIGLGTLISMLLYGPIIQFTLNTMNRLRERNN</sequence>
<dbReference type="Proteomes" id="UP001163115">
    <property type="component" value="Chromosome"/>
</dbReference>
<keyword evidence="1" id="KW-0472">Membrane</keyword>
<gene>
    <name evidence="2" type="ORF">OW255_14620</name>
</gene>
<dbReference type="PROSITE" id="PS51257">
    <property type="entry name" value="PROKAR_LIPOPROTEIN"/>
    <property type="match status" value="1"/>
</dbReference>
<dbReference type="Pfam" id="PF19700">
    <property type="entry name" value="DUF6198"/>
    <property type="match status" value="1"/>
</dbReference>
<name>A0ABY7A800_9FIRM</name>
<feature type="transmembrane region" description="Helical" evidence="1">
    <location>
        <begin position="47"/>
        <end position="68"/>
    </location>
</feature>